<comment type="similarity">
    <text evidence="1 5">Belongs to the DNA mismatch repair MutL/HexB family.</text>
</comment>
<dbReference type="Pfam" id="PF01119">
    <property type="entry name" value="DNA_mis_repair"/>
    <property type="match status" value="1"/>
</dbReference>
<dbReference type="Pfam" id="PF13589">
    <property type="entry name" value="HATPase_c_3"/>
    <property type="match status" value="1"/>
</dbReference>
<keyword evidence="3 5" id="KW-0227">DNA damage</keyword>
<feature type="domain" description="DNA mismatch repair protein S5" evidence="8">
    <location>
        <begin position="209"/>
        <end position="327"/>
    </location>
</feature>
<dbReference type="SUPFAM" id="SSF54211">
    <property type="entry name" value="Ribosomal protein S5 domain 2-like"/>
    <property type="match status" value="1"/>
</dbReference>
<dbReference type="InterPro" id="IPR038973">
    <property type="entry name" value="MutL/Mlh/Pms-like"/>
</dbReference>
<dbReference type="Gene3D" id="3.30.230.10">
    <property type="match status" value="1"/>
</dbReference>
<dbReference type="GO" id="GO:0006298">
    <property type="term" value="P:mismatch repair"/>
    <property type="evidence" value="ECO:0007669"/>
    <property type="project" value="UniProtKB-UniRule"/>
</dbReference>
<dbReference type="GO" id="GO:0016887">
    <property type="term" value="F:ATP hydrolysis activity"/>
    <property type="evidence" value="ECO:0007669"/>
    <property type="project" value="InterPro"/>
</dbReference>
<evidence type="ECO:0000256" key="2">
    <source>
        <dbReference type="ARBA" id="ARBA00021975"/>
    </source>
</evidence>
<dbReference type="GO" id="GO:0032300">
    <property type="term" value="C:mismatch repair complex"/>
    <property type="evidence" value="ECO:0007669"/>
    <property type="project" value="InterPro"/>
</dbReference>
<organism evidence="9 10">
    <name type="scientific">Alienimonas californiensis</name>
    <dbReference type="NCBI Taxonomy" id="2527989"/>
    <lineage>
        <taxon>Bacteria</taxon>
        <taxon>Pseudomonadati</taxon>
        <taxon>Planctomycetota</taxon>
        <taxon>Planctomycetia</taxon>
        <taxon>Planctomycetales</taxon>
        <taxon>Planctomycetaceae</taxon>
        <taxon>Alienimonas</taxon>
    </lineage>
</organism>
<dbReference type="GO" id="GO:0005524">
    <property type="term" value="F:ATP binding"/>
    <property type="evidence" value="ECO:0007669"/>
    <property type="project" value="InterPro"/>
</dbReference>
<gene>
    <name evidence="5 9" type="primary">mutL</name>
    <name evidence="9" type="ORF">CA12_34060</name>
</gene>
<dbReference type="PANTHER" id="PTHR10073">
    <property type="entry name" value="DNA MISMATCH REPAIR PROTEIN MLH, PMS, MUTL"/>
    <property type="match status" value="1"/>
</dbReference>
<evidence type="ECO:0000256" key="6">
    <source>
        <dbReference type="SAM" id="MobiDB-lite"/>
    </source>
</evidence>
<dbReference type="GO" id="GO:0140664">
    <property type="term" value="F:ATP-dependent DNA damage sensor activity"/>
    <property type="evidence" value="ECO:0007669"/>
    <property type="project" value="InterPro"/>
</dbReference>
<dbReference type="Proteomes" id="UP000318741">
    <property type="component" value="Chromosome"/>
</dbReference>
<dbReference type="FunFam" id="3.30.565.10:FF:000003">
    <property type="entry name" value="DNA mismatch repair endonuclease MutL"/>
    <property type="match status" value="1"/>
</dbReference>
<dbReference type="SUPFAM" id="SSF118116">
    <property type="entry name" value="DNA mismatch repair protein MutL"/>
    <property type="match status" value="1"/>
</dbReference>
<evidence type="ECO:0000256" key="1">
    <source>
        <dbReference type="ARBA" id="ARBA00006082"/>
    </source>
</evidence>
<proteinExistence type="inferred from homology"/>
<evidence type="ECO:0000313" key="9">
    <source>
        <dbReference type="EMBL" id="QDT17286.1"/>
    </source>
</evidence>
<reference evidence="9 10" key="1">
    <citation type="submission" date="2019-02" db="EMBL/GenBank/DDBJ databases">
        <title>Deep-cultivation of Planctomycetes and their phenomic and genomic characterization uncovers novel biology.</title>
        <authorList>
            <person name="Wiegand S."/>
            <person name="Jogler M."/>
            <person name="Boedeker C."/>
            <person name="Pinto D."/>
            <person name="Vollmers J."/>
            <person name="Rivas-Marin E."/>
            <person name="Kohn T."/>
            <person name="Peeters S.H."/>
            <person name="Heuer A."/>
            <person name="Rast P."/>
            <person name="Oberbeckmann S."/>
            <person name="Bunk B."/>
            <person name="Jeske O."/>
            <person name="Meyerdierks A."/>
            <person name="Storesund J.E."/>
            <person name="Kallscheuer N."/>
            <person name="Luecker S."/>
            <person name="Lage O.M."/>
            <person name="Pohl T."/>
            <person name="Merkel B.J."/>
            <person name="Hornburger P."/>
            <person name="Mueller R.-W."/>
            <person name="Bruemmer F."/>
            <person name="Labrenz M."/>
            <person name="Spormann A.M."/>
            <person name="Op den Camp H."/>
            <person name="Overmann J."/>
            <person name="Amann R."/>
            <person name="Jetten M.S.M."/>
            <person name="Mascher T."/>
            <person name="Medema M.H."/>
            <person name="Devos D.P."/>
            <person name="Kaster A.-K."/>
            <person name="Ovreas L."/>
            <person name="Rohde M."/>
            <person name="Galperin M.Y."/>
            <person name="Jogler C."/>
        </authorList>
    </citation>
    <scope>NUCLEOTIDE SEQUENCE [LARGE SCALE GENOMIC DNA]</scope>
    <source>
        <strain evidence="9 10">CA12</strain>
    </source>
</reference>
<dbReference type="SUPFAM" id="SSF55874">
    <property type="entry name" value="ATPase domain of HSP90 chaperone/DNA topoisomerase II/histidine kinase"/>
    <property type="match status" value="1"/>
</dbReference>
<evidence type="ECO:0000313" key="10">
    <source>
        <dbReference type="Proteomes" id="UP000318741"/>
    </source>
</evidence>
<dbReference type="InterPro" id="IPR037198">
    <property type="entry name" value="MutL_C_sf"/>
</dbReference>
<dbReference type="InterPro" id="IPR014762">
    <property type="entry name" value="DNA_mismatch_repair_CS"/>
</dbReference>
<comment type="function">
    <text evidence="5">This protein is involved in the repair of mismatches in DNA. It is required for dam-dependent methyl-directed DNA mismatch repair. May act as a 'molecular matchmaker', a protein that promotes the formation of a stable complex between two or more DNA-binding proteins in an ATP-dependent manner without itself being part of a final effector complex.</text>
</comment>
<dbReference type="InterPro" id="IPR014790">
    <property type="entry name" value="MutL_C"/>
</dbReference>
<dbReference type="Gene3D" id="3.30.565.10">
    <property type="entry name" value="Histidine kinase-like ATPase, C-terminal domain"/>
    <property type="match status" value="1"/>
</dbReference>
<dbReference type="PANTHER" id="PTHR10073:SF12">
    <property type="entry name" value="DNA MISMATCH REPAIR PROTEIN MLH1"/>
    <property type="match status" value="1"/>
</dbReference>
<dbReference type="KEGG" id="acaf:CA12_34060"/>
<dbReference type="InterPro" id="IPR036890">
    <property type="entry name" value="HATPase_C_sf"/>
</dbReference>
<dbReference type="AlphaFoldDB" id="A0A517PD44"/>
<feature type="compositionally biased region" description="Pro residues" evidence="6">
    <location>
        <begin position="385"/>
        <end position="396"/>
    </location>
</feature>
<keyword evidence="4 5" id="KW-0234">DNA repair</keyword>
<keyword evidence="10" id="KW-1185">Reference proteome</keyword>
<dbReference type="Pfam" id="PF08676">
    <property type="entry name" value="MutL_C"/>
    <property type="match status" value="1"/>
</dbReference>
<dbReference type="OrthoDB" id="9763467at2"/>
<feature type="region of interest" description="Disordered" evidence="6">
    <location>
        <begin position="336"/>
        <end position="359"/>
    </location>
</feature>
<feature type="region of interest" description="Disordered" evidence="6">
    <location>
        <begin position="379"/>
        <end position="437"/>
    </location>
</feature>
<accession>A0A517PD44</accession>
<dbReference type="PROSITE" id="PS00058">
    <property type="entry name" value="DNA_MISMATCH_REPAIR_1"/>
    <property type="match status" value="1"/>
</dbReference>
<protein>
    <recommendedName>
        <fullName evidence="2 5">DNA mismatch repair protein MutL</fullName>
    </recommendedName>
</protein>
<dbReference type="InterPro" id="IPR013507">
    <property type="entry name" value="DNA_mismatch_S5_2-like"/>
</dbReference>
<dbReference type="SMART" id="SM00853">
    <property type="entry name" value="MutL_C"/>
    <property type="match status" value="1"/>
</dbReference>
<dbReference type="NCBIfam" id="TIGR00585">
    <property type="entry name" value="mutl"/>
    <property type="match status" value="1"/>
</dbReference>
<evidence type="ECO:0000256" key="3">
    <source>
        <dbReference type="ARBA" id="ARBA00022763"/>
    </source>
</evidence>
<feature type="domain" description="MutL C-terminal dimerisation" evidence="7">
    <location>
        <begin position="440"/>
        <end position="583"/>
    </location>
</feature>
<dbReference type="InterPro" id="IPR042120">
    <property type="entry name" value="MutL_C_dimsub"/>
</dbReference>
<dbReference type="InterPro" id="IPR020667">
    <property type="entry name" value="DNA_mismatch_repair_MutL"/>
</dbReference>
<dbReference type="SMART" id="SM01340">
    <property type="entry name" value="DNA_mis_repair"/>
    <property type="match status" value="1"/>
</dbReference>
<dbReference type="InterPro" id="IPR002099">
    <property type="entry name" value="MutL/Mlh/PMS"/>
</dbReference>
<dbReference type="Gene3D" id="3.30.1370.100">
    <property type="entry name" value="MutL, C-terminal domain, regulatory subdomain"/>
    <property type="match status" value="1"/>
</dbReference>
<dbReference type="EMBL" id="CP036265">
    <property type="protein sequence ID" value="QDT17286.1"/>
    <property type="molecule type" value="Genomic_DNA"/>
</dbReference>
<dbReference type="HAMAP" id="MF_00149">
    <property type="entry name" value="DNA_mis_repair"/>
    <property type="match status" value="1"/>
</dbReference>
<dbReference type="InterPro" id="IPR020568">
    <property type="entry name" value="Ribosomal_Su5_D2-typ_SF"/>
</dbReference>
<evidence type="ECO:0000256" key="4">
    <source>
        <dbReference type="ARBA" id="ARBA00023204"/>
    </source>
</evidence>
<name>A0A517PD44_9PLAN</name>
<dbReference type="GO" id="GO:0030983">
    <property type="term" value="F:mismatched DNA binding"/>
    <property type="evidence" value="ECO:0007669"/>
    <property type="project" value="InterPro"/>
</dbReference>
<feature type="compositionally biased region" description="Basic and acidic residues" evidence="6">
    <location>
        <begin position="336"/>
        <end position="350"/>
    </location>
</feature>
<dbReference type="CDD" id="cd00782">
    <property type="entry name" value="MutL_Trans"/>
    <property type="match status" value="1"/>
</dbReference>
<dbReference type="InterPro" id="IPR042121">
    <property type="entry name" value="MutL_C_regsub"/>
</dbReference>
<evidence type="ECO:0000259" key="7">
    <source>
        <dbReference type="SMART" id="SM00853"/>
    </source>
</evidence>
<sequence>MPRIQPLAPEVVNQIAAGEVIERPASVAKELLENSLDALATRIEVDVAAGGTELIRIADDGEGVPEEDLPLALTQHATSKLRTPADLFTVATMGFRGEALASIASVSRFRFRSRPEGQELAAEISAVGGTLTPVTPRGGPLGTTVEVRDLFFNVPARRKFLKTHATEFGHLAEQFTRVALANPRLHATLRHNGKVVYDLPPAADVRDRLATFFGSQIADRLIPVRSESDVARLWGFAGHPGDAKSSRKGQYLFLNGRWITDRSLQHALSEAYRGLVMIGRQPISFLFLETPPDAVDVNVHPTKCEVRFRDSSSLYRQLLGTLRTEFLKRDFEQRFHLPGDPAKRNGREPDASAAPRSLPETQAELADGFADWARAALMKAESEPVPAPSPPPPASPSPLGGATSEQALEPDFDREPRSAPPSGDGEAGPVEKRSPPEITRAMQVLDTYLVLETDAGLQVIDQHALHERVMYETLRRRVLGEGVEIQRLLVPESIELDAKRHAAVLEHAETLGELGFEVEDFGGTTVLLNGFPVLLKRADPAAVLADAADALADSPKTPDRRDLLDSLLHMMSCKAAVKAGQRLSPEEIDALLTARHLVDDAHHCPHGRPTALTLSRDDLDRQFGRMG</sequence>
<dbReference type="CDD" id="cd16926">
    <property type="entry name" value="HATPase_MutL-MLH-PMS-like"/>
    <property type="match status" value="1"/>
</dbReference>
<dbReference type="Gene3D" id="3.30.1540.20">
    <property type="entry name" value="MutL, C-terminal domain, dimerisation subdomain"/>
    <property type="match status" value="1"/>
</dbReference>
<dbReference type="InterPro" id="IPR014721">
    <property type="entry name" value="Ribsml_uS5_D2-typ_fold_subgr"/>
</dbReference>
<evidence type="ECO:0000259" key="8">
    <source>
        <dbReference type="SMART" id="SM01340"/>
    </source>
</evidence>
<evidence type="ECO:0000256" key="5">
    <source>
        <dbReference type="HAMAP-Rule" id="MF_00149"/>
    </source>
</evidence>
<dbReference type="RefSeq" id="WP_145360169.1">
    <property type="nucleotide sequence ID" value="NZ_CP036265.1"/>
</dbReference>